<sequence length="66" mass="7346">MDTDERADFLSEISHKLIEYVRGLGGVLQPQSTYGGERLVFSLDKDSFLIVDLSIRNRGAIFGKGN</sequence>
<dbReference type="EMBL" id="DXCO01000003">
    <property type="protein sequence ID" value="HIY77457.1"/>
    <property type="molecule type" value="Genomic_DNA"/>
</dbReference>
<reference evidence="1" key="2">
    <citation type="submission" date="2021-04" db="EMBL/GenBank/DDBJ databases">
        <authorList>
            <person name="Gilroy R."/>
        </authorList>
    </citation>
    <scope>NUCLEOTIDE SEQUENCE</scope>
    <source>
        <strain evidence="1">CHK199-9574</strain>
    </source>
</reference>
<comment type="caution">
    <text evidence="1">The sequence shown here is derived from an EMBL/GenBank/DDBJ whole genome shotgun (WGS) entry which is preliminary data.</text>
</comment>
<protein>
    <submittedName>
        <fullName evidence="1">Uncharacterized protein</fullName>
    </submittedName>
</protein>
<reference evidence="1" key="1">
    <citation type="journal article" date="2021" name="PeerJ">
        <title>Extensive microbial diversity within the chicken gut microbiome revealed by metagenomics and culture.</title>
        <authorList>
            <person name="Gilroy R."/>
            <person name="Ravi A."/>
            <person name="Getino M."/>
            <person name="Pursley I."/>
            <person name="Horton D.L."/>
            <person name="Alikhan N.F."/>
            <person name="Baker D."/>
            <person name="Gharbi K."/>
            <person name="Hall N."/>
            <person name="Watson M."/>
            <person name="Adriaenssens E.M."/>
            <person name="Foster-Nyarko E."/>
            <person name="Jarju S."/>
            <person name="Secka A."/>
            <person name="Antonio M."/>
            <person name="Oren A."/>
            <person name="Chaudhuri R.R."/>
            <person name="La Ragione R."/>
            <person name="Hildebrand F."/>
            <person name="Pallen M.J."/>
        </authorList>
    </citation>
    <scope>NUCLEOTIDE SEQUENCE</scope>
    <source>
        <strain evidence="1">CHK199-9574</strain>
    </source>
</reference>
<dbReference type="Proteomes" id="UP000824135">
    <property type="component" value="Unassembled WGS sequence"/>
</dbReference>
<evidence type="ECO:0000313" key="1">
    <source>
        <dbReference type="EMBL" id="HIY77457.1"/>
    </source>
</evidence>
<proteinExistence type="predicted"/>
<name>A0A9D1Z7I9_9FIRM</name>
<gene>
    <name evidence="1" type="ORF">H9728_00255</name>
</gene>
<evidence type="ECO:0000313" key="2">
    <source>
        <dbReference type="Proteomes" id="UP000824135"/>
    </source>
</evidence>
<organism evidence="1 2">
    <name type="scientific">Candidatus Borkfalkia excrementavium</name>
    <dbReference type="NCBI Taxonomy" id="2838505"/>
    <lineage>
        <taxon>Bacteria</taxon>
        <taxon>Bacillati</taxon>
        <taxon>Bacillota</taxon>
        <taxon>Clostridia</taxon>
        <taxon>Christensenellales</taxon>
        <taxon>Christensenellaceae</taxon>
        <taxon>Candidatus Borkfalkia</taxon>
    </lineage>
</organism>
<accession>A0A9D1Z7I9</accession>
<dbReference type="AlphaFoldDB" id="A0A9D1Z7I9"/>